<dbReference type="Proteomes" id="UP000321058">
    <property type="component" value="Unassembled WGS sequence"/>
</dbReference>
<organism evidence="2 3">
    <name type="scientific">Reyranella soli</name>
    <dbReference type="NCBI Taxonomy" id="1230389"/>
    <lineage>
        <taxon>Bacteria</taxon>
        <taxon>Pseudomonadati</taxon>
        <taxon>Pseudomonadota</taxon>
        <taxon>Alphaproteobacteria</taxon>
        <taxon>Hyphomicrobiales</taxon>
        <taxon>Reyranellaceae</taxon>
        <taxon>Reyranella</taxon>
    </lineage>
</organism>
<gene>
    <name evidence="2" type="ORF">RSO01_15450</name>
</gene>
<dbReference type="SUPFAM" id="SSF51905">
    <property type="entry name" value="FAD/NAD(P)-binding domain"/>
    <property type="match status" value="1"/>
</dbReference>
<dbReference type="OrthoDB" id="20837at2"/>
<dbReference type="PANTHER" id="PTHR42923">
    <property type="entry name" value="PROTOPORPHYRINOGEN OXIDASE"/>
    <property type="match status" value="1"/>
</dbReference>
<dbReference type="Pfam" id="PF01593">
    <property type="entry name" value="Amino_oxidase"/>
    <property type="match status" value="1"/>
</dbReference>
<feature type="domain" description="Amine oxidase" evidence="1">
    <location>
        <begin position="10"/>
        <end position="325"/>
    </location>
</feature>
<accession>A0A512N5X6</accession>
<keyword evidence="3" id="KW-1185">Reference proteome</keyword>
<evidence type="ECO:0000313" key="3">
    <source>
        <dbReference type="Proteomes" id="UP000321058"/>
    </source>
</evidence>
<dbReference type="GO" id="GO:0016491">
    <property type="term" value="F:oxidoreductase activity"/>
    <property type="evidence" value="ECO:0007669"/>
    <property type="project" value="InterPro"/>
</dbReference>
<dbReference type="RefSeq" id="WP_147147858.1">
    <property type="nucleotide sequence ID" value="NZ_BKAJ01000030.1"/>
</dbReference>
<sequence length="446" mass="49590">MKVAVIGAGVAGLGAAWLLSRQHDVVIYERESRFGGHACTVDAPGAGRSQPVDVGFIVFNERNYPNLVALFDHLGVPTKPSDMSFAVSLDGGRFEYGSTFAGFLAQRRNMVRPSFLRMTHDILRFNRLAPRLLDKCEDLDFTIGDFVDDAGLGAAFRDRYLVPMAACIWSTPLGRMLDYPAQTFVRFFNNHGLLTVGPQLAWRTVQGGSRSYVERIVAPLRQRARLATPAGAIRRGHDGVHVRDAAGHWDRFDKAILACHADQALALLTDADARERDLLGRFAYSSNEVWLHADATLMPRRRSTWSSWNYVADSEDRDSPVSVTYWMNRLQALPDSTPLFVSVNPGRTPAGALQRFTFEHPMYDAAAIRAQRTLHAIQGMRDTFFCGSYCGYGFHEDALSAGLDVAEQLGVRRPWRRPDEHRRIGDPPRVVADAPPIGPFPVPVVP</sequence>
<dbReference type="Gene3D" id="1.10.405.20">
    <property type="match status" value="1"/>
</dbReference>
<dbReference type="Gene3D" id="3.50.50.60">
    <property type="entry name" value="FAD/NAD(P)-binding domain"/>
    <property type="match status" value="1"/>
</dbReference>
<reference evidence="2 3" key="1">
    <citation type="submission" date="2019-07" db="EMBL/GenBank/DDBJ databases">
        <title>Whole genome shotgun sequence of Reyranella soli NBRC 108950.</title>
        <authorList>
            <person name="Hosoyama A."/>
            <person name="Uohara A."/>
            <person name="Ohji S."/>
            <person name="Ichikawa N."/>
        </authorList>
    </citation>
    <scope>NUCLEOTIDE SEQUENCE [LARGE SCALE GENOMIC DNA]</scope>
    <source>
        <strain evidence="2 3">NBRC 108950</strain>
    </source>
</reference>
<dbReference type="PANTHER" id="PTHR42923:SF17">
    <property type="entry name" value="AMINE OXIDASE DOMAIN-CONTAINING PROTEIN"/>
    <property type="match status" value="1"/>
</dbReference>
<dbReference type="InterPro" id="IPR036188">
    <property type="entry name" value="FAD/NAD-bd_sf"/>
</dbReference>
<evidence type="ECO:0000313" key="2">
    <source>
        <dbReference type="EMBL" id="GEP54379.1"/>
    </source>
</evidence>
<protein>
    <submittedName>
        <fullName evidence="2">NAD/FAD-binding protein</fullName>
    </submittedName>
</protein>
<proteinExistence type="predicted"/>
<dbReference type="EMBL" id="BKAJ01000030">
    <property type="protein sequence ID" value="GEP54379.1"/>
    <property type="molecule type" value="Genomic_DNA"/>
</dbReference>
<dbReference type="InterPro" id="IPR002937">
    <property type="entry name" value="Amino_oxidase"/>
</dbReference>
<dbReference type="AlphaFoldDB" id="A0A512N5X6"/>
<evidence type="ECO:0000259" key="1">
    <source>
        <dbReference type="Pfam" id="PF01593"/>
    </source>
</evidence>
<name>A0A512N5X6_9HYPH</name>
<dbReference type="InterPro" id="IPR050464">
    <property type="entry name" value="Zeta_carotene_desat/Oxidored"/>
</dbReference>
<dbReference type="Gene3D" id="3.30.70.1990">
    <property type="match status" value="1"/>
</dbReference>
<comment type="caution">
    <text evidence="2">The sequence shown here is derived from an EMBL/GenBank/DDBJ whole genome shotgun (WGS) entry which is preliminary data.</text>
</comment>